<keyword evidence="1" id="KW-0378">Hydrolase</keyword>
<proteinExistence type="inferred from homology"/>
<dbReference type="AlphaFoldDB" id="A0A401FJE2"/>
<comment type="caution">
    <text evidence="3">The sequence shown here is derived from an EMBL/GenBank/DDBJ whole genome shotgun (WGS) entry which is preliminary data.</text>
</comment>
<dbReference type="InterPro" id="IPR005322">
    <property type="entry name" value="Peptidase_C69"/>
</dbReference>
<evidence type="ECO:0000256" key="2">
    <source>
        <dbReference type="SAM" id="Coils"/>
    </source>
</evidence>
<evidence type="ECO:0000313" key="3">
    <source>
        <dbReference type="EMBL" id="GAY72351.1"/>
    </source>
</evidence>
<dbReference type="Pfam" id="PF03577">
    <property type="entry name" value="Peptidase_C69"/>
    <property type="match status" value="1"/>
</dbReference>
<dbReference type="GO" id="GO:0016805">
    <property type="term" value="F:dipeptidase activity"/>
    <property type="evidence" value="ECO:0007669"/>
    <property type="project" value="UniProtKB-KW"/>
</dbReference>
<dbReference type="Proteomes" id="UP000286974">
    <property type="component" value="Unassembled WGS sequence"/>
</dbReference>
<feature type="coiled-coil region" evidence="2">
    <location>
        <begin position="102"/>
        <end position="129"/>
    </location>
</feature>
<gene>
    <name evidence="3" type="ORF">NBRC111893_497</name>
</gene>
<evidence type="ECO:0000256" key="1">
    <source>
        <dbReference type="RuleBase" id="RU364089"/>
    </source>
</evidence>
<dbReference type="EMBL" id="BEXA01000001">
    <property type="protein sequence ID" value="GAY72351.1"/>
    <property type="molecule type" value="Genomic_DNA"/>
</dbReference>
<sequence>MESHIIQFRPNVPSEISGIQWLSMASPDTSVFVPFYTDINNTPEQYKIGTNKYDTNSAYWTYKETKTLADPYYNEYVKKYIRPVQRSTNHQLSIRLKADDQLARSTNDSEQLQQMLTRANQENANIAQNEFQKLNDLLIEVSTTKTPIVQNTDL</sequence>
<organism evidence="3 4">
    <name type="scientific">Lentilactobacillus kosonis</name>
    <dbReference type="NCBI Taxonomy" id="2810561"/>
    <lineage>
        <taxon>Bacteria</taxon>
        <taxon>Bacillati</taxon>
        <taxon>Bacillota</taxon>
        <taxon>Bacilli</taxon>
        <taxon>Lactobacillales</taxon>
        <taxon>Lactobacillaceae</taxon>
        <taxon>Lentilactobacillus</taxon>
    </lineage>
</organism>
<name>A0A401FJE2_9LACO</name>
<protein>
    <recommendedName>
        <fullName evidence="1">Dipeptidase</fullName>
        <ecNumber evidence="1">3.4.-.-</ecNumber>
    </recommendedName>
</protein>
<comment type="catalytic activity">
    <reaction evidence="1">
        <text>an L-aminoacyl-L-amino acid + H2O = 2 an L-alpha-amino acid</text>
        <dbReference type="Rhea" id="RHEA:48940"/>
        <dbReference type="ChEBI" id="CHEBI:15377"/>
        <dbReference type="ChEBI" id="CHEBI:59869"/>
        <dbReference type="ChEBI" id="CHEBI:77460"/>
    </reaction>
</comment>
<reference evidence="3 4" key="1">
    <citation type="submission" date="2017-11" db="EMBL/GenBank/DDBJ databases">
        <title>Draft Genome Sequence of Lactobacillus curieae NBRC 111893 isolated from Koso, a Japanese sugar-Vegetable Fermented Beverage.</title>
        <authorList>
            <person name="Chiou T.Y."/>
            <person name="Oshima K."/>
            <person name="Suda W."/>
            <person name="Hattori M."/>
            <person name="Takahashi T."/>
        </authorList>
    </citation>
    <scope>NUCLEOTIDE SEQUENCE [LARGE SCALE GENOMIC DNA]</scope>
    <source>
        <strain evidence="3 4">NBRC111893</strain>
    </source>
</reference>
<keyword evidence="1" id="KW-0645">Protease</keyword>
<keyword evidence="2" id="KW-0175">Coiled coil</keyword>
<dbReference type="EC" id="3.4.-.-" evidence="1"/>
<dbReference type="GO" id="GO:0006508">
    <property type="term" value="P:proteolysis"/>
    <property type="evidence" value="ECO:0007669"/>
    <property type="project" value="UniProtKB-KW"/>
</dbReference>
<keyword evidence="4" id="KW-1185">Reference proteome</keyword>
<comment type="similarity">
    <text evidence="1">Belongs to the peptidase C69 family.</text>
</comment>
<dbReference type="GO" id="GO:0070004">
    <property type="term" value="F:cysteine-type exopeptidase activity"/>
    <property type="evidence" value="ECO:0007669"/>
    <property type="project" value="InterPro"/>
</dbReference>
<evidence type="ECO:0000313" key="4">
    <source>
        <dbReference type="Proteomes" id="UP000286974"/>
    </source>
</evidence>
<accession>A0A401FJE2</accession>
<keyword evidence="1" id="KW-0224">Dipeptidase</keyword>